<dbReference type="GO" id="GO:0008168">
    <property type="term" value="F:methyltransferase activity"/>
    <property type="evidence" value="ECO:0007669"/>
    <property type="project" value="TreeGrafter"/>
</dbReference>
<evidence type="ECO:0000259" key="1">
    <source>
        <dbReference type="Pfam" id="PF13649"/>
    </source>
</evidence>
<protein>
    <recommendedName>
        <fullName evidence="1">Methyltransferase domain-containing protein</fullName>
    </recommendedName>
</protein>
<dbReference type="OrthoDB" id="9811589at2"/>
<dbReference type="SUPFAM" id="SSF53335">
    <property type="entry name" value="S-adenosyl-L-methionine-dependent methyltransferases"/>
    <property type="match status" value="1"/>
</dbReference>
<dbReference type="CDD" id="cd02440">
    <property type="entry name" value="AdoMet_MTases"/>
    <property type="match status" value="1"/>
</dbReference>
<dbReference type="KEGG" id="kba:A0U89_08960"/>
<gene>
    <name evidence="2" type="ORF">A0U89_08960</name>
</gene>
<accession>A0A1D8UUC5</accession>
<dbReference type="eggNOG" id="COG2226">
    <property type="taxonomic scope" value="Bacteria"/>
</dbReference>
<dbReference type="AlphaFoldDB" id="A0A1D8UUC5"/>
<dbReference type="PANTHER" id="PTHR42912">
    <property type="entry name" value="METHYLTRANSFERASE"/>
    <property type="match status" value="1"/>
</dbReference>
<dbReference type="Gene3D" id="3.40.50.150">
    <property type="entry name" value="Vaccinia Virus protein VP39"/>
    <property type="match status" value="1"/>
</dbReference>
<dbReference type="PANTHER" id="PTHR42912:SF98">
    <property type="entry name" value="UNCHARACTERISED METHYLTRANSFERASE RV1498C"/>
    <property type="match status" value="1"/>
</dbReference>
<name>A0A1D8UUC5_9PROT</name>
<dbReference type="Pfam" id="PF13649">
    <property type="entry name" value="Methyltransf_25"/>
    <property type="match status" value="1"/>
</dbReference>
<keyword evidence="3" id="KW-1185">Reference proteome</keyword>
<dbReference type="InterPro" id="IPR050508">
    <property type="entry name" value="Methyltransf_Superfamily"/>
</dbReference>
<dbReference type="Proteomes" id="UP000179145">
    <property type="component" value="Chromosome"/>
</dbReference>
<evidence type="ECO:0000313" key="2">
    <source>
        <dbReference type="EMBL" id="AOX17239.1"/>
    </source>
</evidence>
<organism evidence="2 3">
    <name type="scientific">Kozakia baliensis</name>
    <dbReference type="NCBI Taxonomy" id="153496"/>
    <lineage>
        <taxon>Bacteria</taxon>
        <taxon>Pseudomonadati</taxon>
        <taxon>Pseudomonadota</taxon>
        <taxon>Alphaproteobacteria</taxon>
        <taxon>Acetobacterales</taxon>
        <taxon>Acetobacteraceae</taxon>
        <taxon>Kozakia</taxon>
    </lineage>
</organism>
<feature type="domain" description="Methyltransferase" evidence="1">
    <location>
        <begin position="88"/>
        <end position="181"/>
    </location>
</feature>
<dbReference type="EMBL" id="CP014674">
    <property type="protein sequence ID" value="AOX17239.1"/>
    <property type="molecule type" value="Genomic_DNA"/>
</dbReference>
<dbReference type="InterPro" id="IPR041698">
    <property type="entry name" value="Methyltransf_25"/>
</dbReference>
<dbReference type="InterPro" id="IPR029063">
    <property type="entry name" value="SAM-dependent_MTases_sf"/>
</dbReference>
<dbReference type="STRING" id="153496.A0U89_08960"/>
<reference evidence="2 3" key="1">
    <citation type="journal article" date="2016" name="Microb. Cell Fact.">
        <title>Dissection of exopolysaccharide biosynthesis in Kozakia baliensis.</title>
        <authorList>
            <person name="Brandt J.U."/>
            <person name="Jakob F."/>
            <person name="Behr J."/>
            <person name="Geissler A.J."/>
            <person name="Vogel R.F."/>
        </authorList>
    </citation>
    <scope>NUCLEOTIDE SEQUENCE [LARGE SCALE GENOMIC DNA]</scope>
    <source>
        <strain evidence="2 3">DSM 14400</strain>
    </source>
</reference>
<evidence type="ECO:0000313" key="3">
    <source>
        <dbReference type="Proteomes" id="UP000179145"/>
    </source>
</evidence>
<proteinExistence type="predicted"/>
<sequence>MYQASDASAVFETFRNRSDEDWLNILVSSLRVPEIDGVPMPIFPTESLQQEIHGHSGEVSLHEAHVFYREIKSYCAYAGRPVRAENRVLDFGCGWGRVTRLFMKDVRPENLFGVDSTSRFLMEARRCNPALNFLAGNLVPPLVLEAGSFDLITSWSVFSHLDEFLSGHWVREFHRLLKPGGLAIITTQSRRFISFCAELRARRASGIKLEHGWYEACADSFTDEALANTRYEAGRFLHAASAKPPHPQAHYGEAIIPRNYVVKNWGHLFQMIEFLDNPVRLPQVMIVLQKINS</sequence>